<dbReference type="Gene3D" id="1.25.40.10">
    <property type="entry name" value="Tetratricopeptide repeat domain"/>
    <property type="match status" value="1"/>
</dbReference>
<organism evidence="4 5">
    <name type="scientific">Lupinus albus</name>
    <name type="common">White lupine</name>
    <name type="synonym">Lupinus termis</name>
    <dbReference type="NCBI Taxonomy" id="3870"/>
    <lineage>
        <taxon>Eukaryota</taxon>
        <taxon>Viridiplantae</taxon>
        <taxon>Streptophyta</taxon>
        <taxon>Embryophyta</taxon>
        <taxon>Tracheophyta</taxon>
        <taxon>Spermatophyta</taxon>
        <taxon>Magnoliopsida</taxon>
        <taxon>eudicotyledons</taxon>
        <taxon>Gunneridae</taxon>
        <taxon>Pentapetalae</taxon>
        <taxon>rosids</taxon>
        <taxon>fabids</taxon>
        <taxon>Fabales</taxon>
        <taxon>Fabaceae</taxon>
        <taxon>Papilionoideae</taxon>
        <taxon>50 kb inversion clade</taxon>
        <taxon>genistoids sensu lato</taxon>
        <taxon>core genistoids</taxon>
        <taxon>Genisteae</taxon>
        <taxon>Lupinus</taxon>
    </lineage>
</organism>
<protein>
    <submittedName>
        <fullName evidence="4">Putative pentatricopeptide</fullName>
    </submittedName>
</protein>
<evidence type="ECO:0000256" key="3">
    <source>
        <dbReference type="PROSITE-ProRule" id="PRU00708"/>
    </source>
</evidence>
<feature type="repeat" description="PPR" evidence="3">
    <location>
        <begin position="45"/>
        <end position="79"/>
    </location>
</feature>
<reference evidence="5" key="1">
    <citation type="journal article" date="2020" name="Nat. Commun.">
        <title>Genome sequence of the cluster root forming white lupin.</title>
        <authorList>
            <person name="Hufnagel B."/>
            <person name="Marques A."/>
            <person name="Soriano A."/>
            <person name="Marques L."/>
            <person name="Divol F."/>
            <person name="Doumas P."/>
            <person name="Sallet E."/>
            <person name="Mancinotti D."/>
            <person name="Carrere S."/>
            <person name="Marande W."/>
            <person name="Arribat S."/>
            <person name="Keller J."/>
            <person name="Huneau C."/>
            <person name="Blein T."/>
            <person name="Aime D."/>
            <person name="Laguerre M."/>
            <person name="Taylor J."/>
            <person name="Schubert V."/>
            <person name="Nelson M."/>
            <person name="Geu-Flores F."/>
            <person name="Crespi M."/>
            <person name="Gallardo-Guerrero K."/>
            <person name="Delaux P.-M."/>
            <person name="Salse J."/>
            <person name="Berges H."/>
            <person name="Guyot R."/>
            <person name="Gouzy J."/>
            <person name="Peret B."/>
        </authorList>
    </citation>
    <scope>NUCLEOTIDE SEQUENCE [LARGE SCALE GENOMIC DNA]</scope>
    <source>
        <strain evidence="5">cv. Amiga</strain>
    </source>
</reference>
<keyword evidence="2" id="KW-0677">Repeat</keyword>
<dbReference type="AlphaFoldDB" id="A0A6A4QFS2"/>
<dbReference type="PROSITE" id="PS51375">
    <property type="entry name" value="PPR"/>
    <property type="match status" value="2"/>
</dbReference>
<dbReference type="Pfam" id="PF13041">
    <property type="entry name" value="PPR_2"/>
    <property type="match status" value="2"/>
</dbReference>
<name>A0A6A4QFS2_LUPAL</name>
<evidence type="ECO:0000256" key="2">
    <source>
        <dbReference type="ARBA" id="ARBA00022737"/>
    </source>
</evidence>
<dbReference type="EMBL" id="WOCE01000006">
    <property type="protein sequence ID" value="KAE9612316.1"/>
    <property type="molecule type" value="Genomic_DNA"/>
</dbReference>
<feature type="repeat" description="PPR" evidence="3">
    <location>
        <begin position="80"/>
        <end position="114"/>
    </location>
</feature>
<proteinExistence type="inferred from homology"/>
<evidence type="ECO:0000313" key="5">
    <source>
        <dbReference type="Proteomes" id="UP000447434"/>
    </source>
</evidence>
<gene>
    <name evidence="4" type="ORF">Lalb_Chr06g0171701</name>
</gene>
<keyword evidence="5" id="KW-1185">Reference proteome</keyword>
<dbReference type="InterPro" id="IPR011990">
    <property type="entry name" value="TPR-like_helical_dom_sf"/>
</dbReference>
<dbReference type="NCBIfam" id="TIGR00756">
    <property type="entry name" value="PPR"/>
    <property type="match status" value="3"/>
</dbReference>
<dbReference type="Proteomes" id="UP000447434">
    <property type="component" value="Chromosome 6"/>
</dbReference>
<comment type="caution">
    <text evidence="4">The sequence shown here is derived from an EMBL/GenBank/DDBJ whole genome shotgun (WGS) entry which is preliminary data.</text>
</comment>
<dbReference type="OrthoDB" id="5585045at2759"/>
<evidence type="ECO:0000313" key="4">
    <source>
        <dbReference type="EMBL" id="KAE9612316.1"/>
    </source>
</evidence>
<accession>A0A6A4QFS2</accession>
<evidence type="ECO:0000256" key="1">
    <source>
        <dbReference type="ARBA" id="ARBA00007626"/>
    </source>
</evidence>
<sequence>MKLSLLEENPEKSMFLIQLPATLPIIKGSTENVLIDDIRLDDIPNVVTYNTLINAYCRFVSFDVGYVVLYRMNEVGINSDVISYNSLISSAARKCLLSESFNLFDEMLQRGIHLHVWSYYILMNCLLKLGKPNEANHIFMDIVLWEFRPSPATYNVMINRLCKNGFITQILLMDFASLEEWVQQGRFISASKILVSCLKM</sequence>
<comment type="similarity">
    <text evidence="1">Belongs to the PPR family. P subfamily.</text>
</comment>
<dbReference type="PANTHER" id="PTHR47941">
    <property type="entry name" value="PENTATRICOPEPTIDE REPEAT-CONTAINING PROTEIN 3, MITOCHONDRIAL"/>
    <property type="match status" value="1"/>
</dbReference>
<dbReference type="InterPro" id="IPR002885">
    <property type="entry name" value="PPR_rpt"/>
</dbReference>